<protein>
    <recommendedName>
        <fullName evidence="2">DUF4833 domain-containing protein</fullName>
    </recommendedName>
</protein>
<keyword evidence="1" id="KW-0732">Signal</keyword>
<keyword evidence="4" id="KW-1185">Reference proteome</keyword>
<dbReference type="InterPro" id="IPR032269">
    <property type="entry name" value="DUF4833"/>
</dbReference>
<feature type="domain" description="DUF4833" evidence="2">
    <location>
        <begin position="34"/>
        <end position="168"/>
    </location>
</feature>
<dbReference type="STRING" id="1121898.GCA_000422725_01349"/>
<dbReference type="AlphaFoldDB" id="A0A0A2MLR5"/>
<organism evidence="3 4">
    <name type="scientific">Flavobacterium subsaxonicum WB 4.1-42 = DSM 21790</name>
    <dbReference type="NCBI Taxonomy" id="1121898"/>
    <lineage>
        <taxon>Bacteria</taxon>
        <taxon>Pseudomonadati</taxon>
        <taxon>Bacteroidota</taxon>
        <taxon>Flavobacteriia</taxon>
        <taxon>Flavobacteriales</taxon>
        <taxon>Flavobacteriaceae</taxon>
        <taxon>Flavobacterium</taxon>
    </lineage>
</organism>
<evidence type="ECO:0000313" key="3">
    <source>
        <dbReference type="EMBL" id="KGO92433.1"/>
    </source>
</evidence>
<comment type="caution">
    <text evidence="3">The sequence shown here is derived from an EMBL/GenBank/DDBJ whole genome shotgun (WGS) entry which is preliminary data.</text>
</comment>
<evidence type="ECO:0000259" key="2">
    <source>
        <dbReference type="Pfam" id="PF16117"/>
    </source>
</evidence>
<proteinExistence type="predicted"/>
<gene>
    <name evidence="3" type="ORF">Q766_13325</name>
</gene>
<dbReference type="Pfam" id="PF16117">
    <property type="entry name" value="DUF4833"/>
    <property type="match status" value="1"/>
</dbReference>
<name>A0A0A2MLR5_9FLAO</name>
<dbReference type="OrthoDB" id="9785831at2"/>
<accession>A0A0A2MLR5</accession>
<dbReference type="Proteomes" id="UP000030111">
    <property type="component" value="Unassembled WGS sequence"/>
</dbReference>
<feature type="signal peptide" evidence="1">
    <location>
        <begin position="1"/>
        <end position="19"/>
    </location>
</feature>
<evidence type="ECO:0000256" key="1">
    <source>
        <dbReference type="SAM" id="SignalP"/>
    </source>
</evidence>
<sequence length="173" mass="19664">MKKHLYLILFLLTAAGLCAQEGYPEPKLEANRLFYIQHSNSHNTFVYDANFIKPKQLHATEPIKIYRITYTKGGIREELSSIQRKMAYGIDILKKSSSMVEFKLVSYAAKSLTLKFKADGTPYVTVIVNGKELILRKMFLSCNKIGTSVKTIDFYGKNIATGKEVCERLVVKE</sequence>
<feature type="chain" id="PRO_5002003411" description="DUF4833 domain-containing protein" evidence="1">
    <location>
        <begin position="20"/>
        <end position="173"/>
    </location>
</feature>
<dbReference type="EMBL" id="JRLY01000010">
    <property type="protein sequence ID" value="KGO92433.1"/>
    <property type="molecule type" value="Genomic_DNA"/>
</dbReference>
<dbReference type="eggNOG" id="COG0558">
    <property type="taxonomic scope" value="Bacteria"/>
</dbReference>
<reference evidence="3 4" key="1">
    <citation type="submission" date="2013-09" db="EMBL/GenBank/DDBJ databases">
        <authorList>
            <person name="Zeng Z."/>
            <person name="Chen C."/>
        </authorList>
    </citation>
    <scope>NUCLEOTIDE SEQUENCE [LARGE SCALE GENOMIC DNA]</scope>
    <source>
        <strain evidence="3 4">WB 4.1-42</strain>
    </source>
</reference>
<dbReference type="RefSeq" id="WP_026990237.1">
    <property type="nucleotide sequence ID" value="NZ_AUGP01000017.1"/>
</dbReference>
<evidence type="ECO:0000313" key="4">
    <source>
        <dbReference type="Proteomes" id="UP000030111"/>
    </source>
</evidence>